<protein>
    <submittedName>
        <fullName evidence="1">Uncharacterized protein</fullName>
    </submittedName>
</protein>
<sequence length="165" mass="18445">MTNTVYIWCLCRPPERHLSYGHSICDIYAASFSLPLPKSDTQIRLDYLFNNSGELLVNIKPPTAGVRLIGINSGGARGVTPLEFLGELQKLLRECPIHDIIDLTLGTSLAKFHQKWPVSYYASVFETLTRRCFSTSSSALGRLKAVVKYITSDAIYDERFLEGAL</sequence>
<organism evidence="1 2">
    <name type="scientific">Penicillium egyptiacum</name>
    <dbReference type="NCBI Taxonomy" id="1303716"/>
    <lineage>
        <taxon>Eukaryota</taxon>
        <taxon>Fungi</taxon>
        <taxon>Dikarya</taxon>
        <taxon>Ascomycota</taxon>
        <taxon>Pezizomycotina</taxon>
        <taxon>Eurotiomycetes</taxon>
        <taxon>Eurotiomycetidae</taxon>
        <taxon>Eurotiales</taxon>
        <taxon>Aspergillaceae</taxon>
        <taxon>Penicillium</taxon>
    </lineage>
</organism>
<dbReference type="Proteomes" id="UP001154252">
    <property type="component" value="Unassembled WGS sequence"/>
</dbReference>
<dbReference type="Gene3D" id="3.40.1090.10">
    <property type="entry name" value="Cytosolic phospholipase A2 catalytic domain"/>
    <property type="match status" value="1"/>
</dbReference>
<reference evidence="1" key="1">
    <citation type="submission" date="2021-07" db="EMBL/GenBank/DDBJ databases">
        <authorList>
            <person name="Branca A.L. A."/>
        </authorList>
    </citation>
    <scope>NUCLEOTIDE SEQUENCE</scope>
</reference>
<comment type="caution">
    <text evidence="1">The sequence shown here is derived from an EMBL/GenBank/DDBJ whole genome shotgun (WGS) entry which is preliminary data.</text>
</comment>
<proteinExistence type="predicted"/>
<accession>A0A9W4KLF5</accession>
<keyword evidence="2" id="KW-1185">Reference proteome</keyword>
<evidence type="ECO:0000313" key="2">
    <source>
        <dbReference type="Proteomes" id="UP001154252"/>
    </source>
</evidence>
<name>A0A9W4KLF5_9EURO</name>
<dbReference type="EMBL" id="CAJVRC010000883">
    <property type="protein sequence ID" value="CAG8904353.1"/>
    <property type="molecule type" value="Genomic_DNA"/>
</dbReference>
<evidence type="ECO:0000313" key="1">
    <source>
        <dbReference type="EMBL" id="CAG8904353.1"/>
    </source>
</evidence>
<dbReference type="OrthoDB" id="194358at2759"/>
<gene>
    <name evidence="1" type="ORF">PEGY_LOCUS7763</name>
</gene>
<dbReference type="AlphaFoldDB" id="A0A9W4KLF5"/>